<evidence type="ECO:0000259" key="5">
    <source>
        <dbReference type="PROSITE" id="PS50048"/>
    </source>
</evidence>
<organism evidence="6 7">
    <name type="scientific">Coniochaeta pulveracea</name>
    <dbReference type="NCBI Taxonomy" id="177199"/>
    <lineage>
        <taxon>Eukaryota</taxon>
        <taxon>Fungi</taxon>
        <taxon>Dikarya</taxon>
        <taxon>Ascomycota</taxon>
        <taxon>Pezizomycotina</taxon>
        <taxon>Sordariomycetes</taxon>
        <taxon>Sordariomycetidae</taxon>
        <taxon>Coniochaetales</taxon>
        <taxon>Coniochaetaceae</taxon>
        <taxon>Coniochaeta</taxon>
    </lineage>
</organism>
<comment type="caution">
    <text evidence="6">The sequence shown here is derived from an EMBL/GenBank/DDBJ whole genome shotgun (WGS) entry which is preliminary data.</text>
</comment>
<feature type="region of interest" description="Disordered" evidence="4">
    <location>
        <begin position="161"/>
        <end position="241"/>
    </location>
</feature>
<dbReference type="GO" id="GO:0000981">
    <property type="term" value="F:DNA-binding transcription factor activity, RNA polymerase II-specific"/>
    <property type="evidence" value="ECO:0007669"/>
    <property type="project" value="InterPro"/>
</dbReference>
<dbReference type="AlphaFoldDB" id="A0A420YK26"/>
<dbReference type="CDD" id="cd12148">
    <property type="entry name" value="fungal_TF_MHR"/>
    <property type="match status" value="1"/>
</dbReference>
<keyword evidence="3" id="KW-0539">Nucleus</keyword>
<feature type="compositionally biased region" description="Basic and acidic residues" evidence="4">
    <location>
        <begin position="13"/>
        <end position="24"/>
    </location>
</feature>
<feature type="compositionally biased region" description="Polar residues" evidence="4">
    <location>
        <begin position="216"/>
        <end position="227"/>
    </location>
</feature>
<comment type="subcellular location">
    <subcellularLocation>
        <location evidence="1">Nucleus</location>
    </subcellularLocation>
</comment>
<dbReference type="SMART" id="SM00066">
    <property type="entry name" value="GAL4"/>
    <property type="match status" value="1"/>
</dbReference>
<dbReference type="Pfam" id="PF04082">
    <property type="entry name" value="Fungal_trans"/>
    <property type="match status" value="1"/>
</dbReference>
<dbReference type="PANTHER" id="PTHR31001:SF50">
    <property type="entry name" value="ZN(II)2CYS6 TRANSCRIPTION FACTOR (EUROFUNG)"/>
    <property type="match status" value="1"/>
</dbReference>
<keyword evidence="7" id="KW-1185">Reference proteome</keyword>
<dbReference type="InterPro" id="IPR036864">
    <property type="entry name" value="Zn2-C6_fun-type_DNA-bd_sf"/>
</dbReference>
<dbReference type="EMBL" id="QVQW01000005">
    <property type="protein sequence ID" value="RKU48243.1"/>
    <property type="molecule type" value="Genomic_DNA"/>
</dbReference>
<name>A0A420YK26_9PEZI</name>
<evidence type="ECO:0000256" key="3">
    <source>
        <dbReference type="ARBA" id="ARBA00023242"/>
    </source>
</evidence>
<feature type="region of interest" description="Disordered" evidence="4">
    <location>
        <begin position="111"/>
        <end position="139"/>
    </location>
</feature>
<evidence type="ECO:0000256" key="2">
    <source>
        <dbReference type="ARBA" id="ARBA00022723"/>
    </source>
</evidence>
<dbReference type="GO" id="GO:0005634">
    <property type="term" value="C:nucleus"/>
    <property type="evidence" value="ECO:0007669"/>
    <property type="project" value="UniProtKB-SubCell"/>
</dbReference>
<dbReference type="PANTHER" id="PTHR31001">
    <property type="entry name" value="UNCHARACTERIZED TRANSCRIPTIONAL REGULATORY PROTEIN"/>
    <property type="match status" value="1"/>
</dbReference>
<proteinExistence type="predicted"/>
<dbReference type="InterPro" id="IPR007219">
    <property type="entry name" value="XnlR_reg_dom"/>
</dbReference>
<dbReference type="CDD" id="cd00067">
    <property type="entry name" value="GAL4"/>
    <property type="match status" value="1"/>
</dbReference>
<evidence type="ECO:0000256" key="1">
    <source>
        <dbReference type="ARBA" id="ARBA00004123"/>
    </source>
</evidence>
<dbReference type="SMART" id="SM00906">
    <property type="entry name" value="Fungal_trans"/>
    <property type="match status" value="1"/>
</dbReference>
<keyword evidence="2" id="KW-0479">Metal-binding</keyword>
<accession>A0A420YK26</accession>
<sequence length="1011" mass="111455">MTNSENSSSTAGFHRDNSIEHTPDTESPPFTTATALPDGYHADSGATISGAPHASSRTAAPLGATIYSPASAVSSALNPRSCVTCRKRKVRCDKHMPCSNCRRAQISCVFPAPGRAPRRPRQKEAHSGNKQPSSEREVELMKRLRKLEGIVEELSGQVELEGVRHGSSAGQSPEAMFDSDTRAPRRAGSTTSTGSQGQGSPAASGRAITGLARTDSGATSSSQSGPVGQQRGFRLPERTMSSDINKGFGRLVLNDKGHSRYVSSEIWAKIKDELDHLRSETQAVTDDDSDASDHETPPDSETEDPSSSLAHQSFIFGYSSANVDLRPLHPSPVQIPFMWQIYQENVDPVVKILHIPTMNKLIREMRTNVDRLTPSAEALMFAIYYGVVVSLDADEVKQTLGAEKQFLLARYRFAVEQALAKANFLTDPDFTVCQAFVLFLILVRRHDKTRYAWTLTSLAVRSCQAIGLHRDGTNFPNLGPFDIEMNRRLFWVLSILDLRSAEDQGTDPILVEGSYDTKFPSNLDDSDISPGMTEYPSPREGATDMTFSLMRHEICNAVRRFTKHTSESTTPALNDEDFAKSLEEREARLLEVYHRLEKQYLNTASSYTTPIFWMAANITRVIVAKLVFVIYQPVLFAGPMDRLSCRIRNRVFIAAVEILEYSSMTITDPRFKHWVWLFRTYFPWHVISYILLDVSGRSWSASVERAWTALSTCFSGPNSPSLEKSSSDTAISVPFKKLFDKAKKHRDAEIARLRQDPAAALQLDLEDRTCSAPSTFGNSSLPGSTTSVASRERWRMLVNAPPVPEDIDNLWAASCPHQPTPQPNPQQQQAPQSKAPGSGRCPLLKPDDPSKTQPHSTQPSNPSTTEGTGVQEQDLDRLNNIMASVITSSHFNSADLYPIAFKSEIPAVSRDTVFGYSTADIPRVDHFLGTHGGPSTTAAAVDPLSVDENPPVWMWNDPVHHPNQALPDSLDIDMNMDDAGGLDWGNWQETMRGWSSQGINGGAGGVWENGI</sequence>
<dbReference type="Pfam" id="PF00172">
    <property type="entry name" value="Zn_clus"/>
    <property type="match status" value="1"/>
</dbReference>
<dbReference type="Gene3D" id="4.10.240.10">
    <property type="entry name" value="Zn(2)-C6 fungal-type DNA-binding domain"/>
    <property type="match status" value="1"/>
</dbReference>
<feature type="compositionally biased region" description="Polar residues" evidence="4">
    <location>
        <begin position="1"/>
        <end position="11"/>
    </location>
</feature>
<reference evidence="6 7" key="1">
    <citation type="submission" date="2018-08" db="EMBL/GenBank/DDBJ databases">
        <title>Draft genome of the lignicolous fungus Coniochaeta pulveracea.</title>
        <authorList>
            <person name="Borstlap C.J."/>
            <person name="De Witt R.N."/>
            <person name="Botha A."/>
            <person name="Volschenk H."/>
        </authorList>
    </citation>
    <scope>NUCLEOTIDE SEQUENCE [LARGE SCALE GENOMIC DNA]</scope>
    <source>
        <strain evidence="6 7">CAB683</strain>
    </source>
</reference>
<dbReference type="InterPro" id="IPR050613">
    <property type="entry name" value="Sec_Metabolite_Reg"/>
</dbReference>
<dbReference type="PROSITE" id="PS50048">
    <property type="entry name" value="ZN2_CY6_FUNGAL_2"/>
    <property type="match status" value="1"/>
</dbReference>
<gene>
    <name evidence="6" type="ORF">DL546_004567</name>
</gene>
<evidence type="ECO:0000313" key="6">
    <source>
        <dbReference type="EMBL" id="RKU48243.1"/>
    </source>
</evidence>
<dbReference type="InterPro" id="IPR001138">
    <property type="entry name" value="Zn2Cys6_DnaBD"/>
</dbReference>
<feature type="region of interest" description="Disordered" evidence="4">
    <location>
        <begin position="280"/>
        <end position="308"/>
    </location>
</feature>
<evidence type="ECO:0000313" key="7">
    <source>
        <dbReference type="Proteomes" id="UP000275385"/>
    </source>
</evidence>
<dbReference type="STRING" id="177199.A0A420YK26"/>
<dbReference type="SUPFAM" id="SSF57701">
    <property type="entry name" value="Zn2/Cys6 DNA-binding domain"/>
    <property type="match status" value="1"/>
</dbReference>
<dbReference type="GO" id="GO:0006351">
    <property type="term" value="P:DNA-templated transcription"/>
    <property type="evidence" value="ECO:0007669"/>
    <property type="project" value="InterPro"/>
</dbReference>
<feature type="compositionally biased region" description="Low complexity" evidence="4">
    <location>
        <begin position="186"/>
        <end position="207"/>
    </location>
</feature>
<feature type="compositionally biased region" description="Polar residues" evidence="4">
    <location>
        <begin position="851"/>
        <end position="870"/>
    </location>
</feature>
<feature type="region of interest" description="Disordered" evidence="4">
    <location>
        <begin position="1"/>
        <end position="56"/>
    </location>
</feature>
<dbReference type="OrthoDB" id="3989227at2759"/>
<feature type="region of interest" description="Disordered" evidence="4">
    <location>
        <begin position="808"/>
        <end position="870"/>
    </location>
</feature>
<dbReference type="Proteomes" id="UP000275385">
    <property type="component" value="Unassembled WGS sequence"/>
</dbReference>
<dbReference type="PROSITE" id="PS00463">
    <property type="entry name" value="ZN2_CY6_FUNGAL_1"/>
    <property type="match status" value="1"/>
</dbReference>
<feature type="compositionally biased region" description="Basic and acidic residues" evidence="4">
    <location>
        <begin position="122"/>
        <end position="139"/>
    </location>
</feature>
<evidence type="ECO:0000256" key="4">
    <source>
        <dbReference type="SAM" id="MobiDB-lite"/>
    </source>
</evidence>
<feature type="domain" description="Zn(2)-C6 fungal-type" evidence="5">
    <location>
        <begin position="81"/>
        <end position="110"/>
    </location>
</feature>
<dbReference type="GO" id="GO:0003677">
    <property type="term" value="F:DNA binding"/>
    <property type="evidence" value="ECO:0007669"/>
    <property type="project" value="InterPro"/>
</dbReference>
<dbReference type="GO" id="GO:0008270">
    <property type="term" value="F:zinc ion binding"/>
    <property type="evidence" value="ECO:0007669"/>
    <property type="project" value="InterPro"/>
</dbReference>
<protein>
    <recommendedName>
        <fullName evidence="5">Zn(2)-C6 fungal-type domain-containing protein</fullName>
    </recommendedName>
</protein>